<reference evidence="2" key="2">
    <citation type="submission" date="2022-10" db="EMBL/GenBank/DDBJ databases">
        <title>Human gut microbiome strain richness.</title>
        <authorList>
            <person name="Chen-Liaw A."/>
        </authorList>
    </citation>
    <scope>NUCLEOTIDE SEQUENCE</scope>
    <source>
        <strain evidence="2">RTP21484st1_H8_RTP21484_190118</strain>
    </source>
</reference>
<evidence type="ECO:0000313" key="4">
    <source>
        <dbReference type="Proteomes" id="UP000283329"/>
    </source>
</evidence>
<evidence type="ECO:0000256" key="1">
    <source>
        <dbReference type="SAM" id="MobiDB-lite"/>
    </source>
</evidence>
<comment type="caution">
    <text evidence="3">The sequence shown here is derived from an EMBL/GenBank/DDBJ whole genome shotgun (WGS) entry which is preliminary data.</text>
</comment>
<dbReference type="Proteomes" id="UP001215078">
    <property type="component" value="Unassembled WGS sequence"/>
</dbReference>
<name>A0A3E5I0Q7_BACOV</name>
<dbReference type="RefSeq" id="WP_115484497.1">
    <property type="nucleotide sequence ID" value="NZ_BAABYV010000001.1"/>
</dbReference>
<feature type="region of interest" description="Disordered" evidence="1">
    <location>
        <begin position="517"/>
        <end position="547"/>
    </location>
</feature>
<gene>
    <name evidence="3" type="ORF">DW206_00315</name>
    <name evidence="2" type="ORF">PQ628_10225</name>
</gene>
<dbReference type="Proteomes" id="UP000283329">
    <property type="component" value="Unassembled WGS sequence"/>
</dbReference>
<feature type="compositionally biased region" description="Basic and acidic residues" evidence="1">
    <location>
        <begin position="521"/>
        <end position="530"/>
    </location>
</feature>
<organism evidence="3 4">
    <name type="scientific">Bacteroides ovatus</name>
    <dbReference type="NCBI Taxonomy" id="28116"/>
    <lineage>
        <taxon>Bacteria</taxon>
        <taxon>Pseudomonadati</taxon>
        <taxon>Bacteroidota</taxon>
        <taxon>Bacteroidia</taxon>
        <taxon>Bacteroidales</taxon>
        <taxon>Bacteroidaceae</taxon>
        <taxon>Bacteroides</taxon>
    </lineage>
</organism>
<dbReference type="AlphaFoldDB" id="A0A3E5I0Q7"/>
<reference evidence="3 4" key="1">
    <citation type="submission" date="2018-08" db="EMBL/GenBank/DDBJ databases">
        <title>A genome reference for cultivated species of the human gut microbiota.</title>
        <authorList>
            <person name="Zou Y."/>
            <person name="Xue W."/>
            <person name="Luo G."/>
        </authorList>
    </citation>
    <scope>NUCLEOTIDE SEQUENCE [LARGE SCALE GENOMIC DNA]</scope>
    <source>
        <strain evidence="3 4">AM17-48</strain>
    </source>
</reference>
<accession>A0A3E5I0Q7</accession>
<dbReference type="EMBL" id="JAQQPO010000010">
    <property type="protein sequence ID" value="MDC7958587.1"/>
    <property type="molecule type" value="Genomic_DNA"/>
</dbReference>
<feature type="compositionally biased region" description="Polar residues" evidence="1">
    <location>
        <begin position="537"/>
        <end position="547"/>
    </location>
</feature>
<evidence type="ECO:0000313" key="2">
    <source>
        <dbReference type="EMBL" id="MDC7958587.1"/>
    </source>
</evidence>
<dbReference type="EMBL" id="QRJR01000001">
    <property type="protein sequence ID" value="RHH52514.1"/>
    <property type="molecule type" value="Genomic_DNA"/>
</dbReference>
<protein>
    <submittedName>
        <fullName evidence="3">Uncharacterized protein</fullName>
    </submittedName>
</protein>
<evidence type="ECO:0000313" key="3">
    <source>
        <dbReference type="EMBL" id="RHH52514.1"/>
    </source>
</evidence>
<proteinExistence type="predicted"/>
<sequence>MIDQHFINHYNKNNSDVNLIIDVMCHPKKEDARMFLCMINDVMNYYISRIDDEVRYPLLYIPASEVWAQEICIEFVTLKLSLLYNRLIQIKLRADIERACMTLPMDCSAKSKKFKQAQNNYKYSKRIYNYIKNRNIPESSINKNLIICKPFDCSVRENPYLDNYCGNEKTICDKRYAVSRADIEVGALDRPIKKNKGLCKIENMFVFLSRSANGRFSEAYSFQKPRIERLNKLGAGIQNVFYFYFSTKPYKLQRQLTWKLKNAADILHENVKEMKDFISISAEESDFIFGRIRKQNKLIIQQEGLDDFKTLVDDALDACEYNIQARNNLAVCFNEYSQNLFKNEFENSIDDIDAQYFDIFFKNIQYTWENKIFPEIMTFLNGQTKVCLILDYFMPDYYKQHIVSVFDSYGIGVITQTFKSLKYKALEGKYVSNNPSNKIIVLSYQGHYVGRPYNHYPNSFDPICLCEKQELLNIINPFVFDPYYAVHHYEYMRTLRNILSSDYRMNYVKCTVPLPERPKRKIDDSRDRSTSRSSNSHRANQNNKRYSAFTGSGKSIKLIESDYVICKENNLFSNEQIIPVSSLNSLMQESEQAFLICPLSKLQDILESILEQSEDEIKKDELYIRQDERYALTDDEVSSESELWEILLRRKVELRGADIVFAEVMEKIPYSEQIKRQSFERWYAQNNDMILPRSRRMQDALFQYLSIATPYDKIIRRKKAQKGTKTEQKNSMLRSFLCNNLFSDDYKQAFERLSDGMKDMFGIDNHDDLEALIDLLKKEIDYTEIKNISIYDKN</sequence>